<name>A0A330M2W3_9GAMM</name>
<organism evidence="1 2">
    <name type="scientific">Shewanella benthica</name>
    <dbReference type="NCBI Taxonomy" id="43661"/>
    <lineage>
        <taxon>Bacteria</taxon>
        <taxon>Pseudomonadati</taxon>
        <taxon>Pseudomonadota</taxon>
        <taxon>Gammaproteobacteria</taxon>
        <taxon>Alteromonadales</taxon>
        <taxon>Shewanellaceae</taxon>
        <taxon>Shewanella</taxon>
    </lineage>
</organism>
<proteinExistence type="predicted"/>
<accession>A0A330M2W3</accession>
<dbReference type="EMBL" id="LS483452">
    <property type="protein sequence ID" value="SQH76542.1"/>
    <property type="molecule type" value="Genomic_DNA"/>
</dbReference>
<gene>
    <name evidence="1" type="ORF">SHEWBE_2579</name>
</gene>
<reference evidence="2" key="1">
    <citation type="submission" date="2018-06" db="EMBL/GenBank/DDBJ databases">
        <authorList>
            <person name="Cea G.-C."/>
            <person name="William W."/>
        </authorList>
    </citation>
    <scope>NUCLEOTIDE SEQUENCE [LARGE SCALE GENOMIC DNA]</scope>
    <source>
        <strain evidence="2">DB21MT-2</strain>
    </source>
</reference>
<dbReference type="AlphaFoldDB" id="A0A330M2W3"/>
<evidence type="ECO:0000313" key="1">
    <source>
        <dbReference type="EMBL" id="SQH76542.1"/>
    </source>
</evidence>
<sequence>MDMIHQTKHNSNGKHYVKADILYRCNYNLGRLRVDKSNRKIATTD</sequence>
<dbReference type="KEGG" id="sbk:SHEWBE_2579"/>
<evidence type="ECO:0000313" key="2">
    <source>
        <dbReference type="Proteomes" id="UP000250123"/>
    </source>
</evidence>
<dbReference type="Proteomes" id="UP000250123">
    <property type="component" value="Chromosome SHEWBE"/>
</dbReference>
<protein>
    <submittedName>
        <fullName evidence="1">Uncharacterized protein</fullName>
    </submittedName>
</protein>